<evidence type="ECO:0000313" key="2">
    <source>
        <dbReference type="EMBL" id="KOB75618.1"/>
    </source>
</evidence>
<dbReference type="STRING" id="104452.A0A0L7LJ88"/>
<protein>
    <recommendedName>
        <fullName evidence="1">PiggyBac transposable element-derived protein domain-containing protein</fullName>
    </recommendedName>
</protein>
<comment type="caution">
    <text evidence="2">The sequence shown here is derived from an EMBL/GenBank/DDBJ whole genome shotgun (WGS) entry which is preliminary data.</text>
</comment>
<proteinExistence type="predicted"/>
<keyword evidence="3" id="KW-1185">Reference proteome</keyword>
<organism evidence="2 3">
    <name type="scientific">Operophtera brumata</name>
    <name type="common">Winter moth</name>
    <name type="synonym">Phalaena brumata</name>
    <dbReference type="NCBI Taxonomy" id="104452"/>
    <lineage>
        <taxon>Eukaryota</taxon>
        <taxon>Metazoa</taxon>
        <taxon>Ecdysozoa</taxon>
        <taxon>Arthropoda</taxon>
        <taxon>Hexapoda</taxon>
        <taxon>Insecta</taxon>
        <taxon>Pterygota</taxon>
        <taxon>Neoptera</taxon>
        <taxon>Endopterygota</taxon>
        <taxon>Lepidoptera</taxon>
        <taxon>Glossata</taxon>
        <taxon>Ditrysia</taxon>
        <taxon>Geometroidea</taxon>
        <taxon>Geometridae</taxon>
        <taxon>Larentiinae</taxon>
        <taxon>Operophtera</taxon>
    </lineage>
</organism>
<dbReference type="EMBL" id="JTDY01000869">
    <property type="protein sequence ID" value="KOB75618.1"/>
    <property type="molecule type" value="Genomic_DNA"/>
</dbReference>
<dbReference type="PANTHER" id="PTHR47272">
    <property type="entry name" value="DDE_TNP_1_7 DOMAIN-CONTAINING PROTEIN"/>
    <property type="match status" value="1"/>
</dbReference>
<gene>
    <name evidence="2" type="ORF">OBRU01_06358</name>
</gene>
<dbReference type="InterPro" id="IPR029526">
    <property type="entry name" value="PGBD"/>
</dbReference>
<dbReference type="PANTHER" id="PTHR47272:SF1">
    <property type="entry name" value="PIGGYBAC TRANSPOSABLE ELEMENT-DERIVED PROTEIN 3-LIKE"/>
    <property type="match status" value="1"/>
</dbReference>
<dbReference type="Proteomes" id="UP000037510">
    <property type="component" value="Unassembled WGS sequence"/>
</dbReference>
<feature type="non-terminal residue" evidence="2">
    <location>
        <position position="1"/>
    </location>
</feature>
<dbReference type="Pfam" id="PF13843">
    <property type="entry name" value="DDE_Tnp_1_7"/>
    <property type="match status" value="2"/>
</dbReference>
<sequence length="442" mass="50811">IKPKWLRIQRIMALVPPENAPSDSSSDYSEDEVIIQQPRLHDDENSTYCSSEPKSYPSSLNNLDIFGSADEDFAPPAQFNSPLALSDEETIPLSPVINQMFPTGAPQEQLPFMLNSVSSVLSPLTSTLIQLVQKERLILHLSGAARCINVTTDDIKDFLAITLLMGVVQMPAYRDYWSNVLRYPLIADVMTLKKYEQIRFFFYFVDNTDMNDDRYFKTIKEKPATVFFDNFFTSLELIHHLRNEYGIFSLGTVKSNRLRGCETLLLSDKAFAKKGRASSYVDTHPKEKIKRYSKETKSRVDVECPQIVKQYNAHMGGVDLADMFISLYRSSFKTKRWYMALFTQGLDICVNNAWLLHKKYRPDKKKQMTLKTFRIGVIKAPVAPRPPDSVRYDNVGHLPTFVSQGRCKYCKKGYSSVCCTKCNLRLCMLEKRNCFYQYHVNV</sequence>
<name>A0A0L7LJ88_OPEBR</name>
<evidence type="ECO:0000259" key="1">
    <source>
        <dbReference type="Pfam" id="PF13843"/>
    </source>
</evidence>
<feature type="domain" description="PiggyBac transposable element-derived protein" evidence="1">
    <location>
        <begin position="145"/>
        <end position="213"/>
    </location>
</feature>
<evidence type="ECO:0000313" key="3">
    <source>
        <dbReference type="Proteomes" id="UP000037510"/>
    </source>
</evidence>
<accession>A0A0L7LJ88</accession>
<feature type="domain" description="PiggyBac transposable element-derived protein" evidence="1">
    <location>
        <begin position="217"/>
        <end position="354"/>
    </location>
</feature>
<dbReference type="AlphaFoldDB" id="A0A0L7LJ88"/>
<reference evidence="2 3" key="1">
    <citation type="journal article" date="2015" name="Genome Biol. Evol.">
        <title>The genome of winter moth (Operophtera brumata) provides a genomic perspective on sexual dimorphism and phenology.</title>
        <authorList>
            <person name="Derks M.F."/>
            <person name="Smit S."/>
            <person name="Salis L."/>
            <person name="Schijlen E."/>
            <person name="Bossers A."/>
            <person name="Mateman C."/>
            <person name="Pijl A.S."/>
            <person name="de Ridder D."/>
            <person name="Groenen M.A."/>
            <person name="Visser M.E."/>
            <person name="Megens H.J."/>
        </authorList>
    </citation>
    <scope>NUCLEOTIDE SEQUENCE [LARGE SCALE GENOMIC DNA]</scope>
    <source>
        <strain evidence="2">WM2013NL</strain>
        <tissue evidence="2">Head and thorax</tissue>
    </source>
</reference>